<evidence type="ECO:0000313" key="3">
    <source>
        <dbReference type="Proteomes" id="UP000593994"/>
    </source>
</evidence>
<sequence>MKKTLVSLAAASLLVTSAVAADKGIDIVTTGQAVVYYETQSDNGDSNGDLFGHGHDSSPGIPNSEIQFGVQLGLGADLGNNFTFGSEIQYKGTASLDKNLGGDRQAATTRSANSTIADEIILSQMNISKKIGNTTVKVGRQQLPKALSPFAYTEGWNVFKNSFDAVLVVNTDLPNTTLVASSVGESNPVAPFNTTNFGNLNVGSRVGSNATGLRYNGNIYLLTAQNKSLPNTTITASYYDLGDIENVAGTTEYGGASIFWGDVAIGGKDLPMGLSLGLQGGVIAPDADTAASTTFKDTSAFGVKASIKPVKELTLTAIYTTVDDGTVSITNAGTGVKSPLYSQMVYNQLNVALDADTFVVKAAYNMGDMGTVIAQYGSTSAGAANLERSDYNEFDLMYKLKAGGVQYFAALVVRDWDVASTTETNGGDHLLTSAGTDQDTRIRLWARYNF</sequence>
<keyword evidence="3" id="KW-1185">Reference proteome</keyword>
<protein>
    <recommendedName>
        <fullName evidence="4">Porin</fullName>
    </recommendedName>
</protein>
<organism evidence="2 3">
    <name type="scientific">Candidatus Sulfurimonas baltica</name>
    <dbReference type="NCBI Taxonomy" id="2740404"/>
    <lineage>
        <taxon>Bacteria</taxon>
        <taxon>Pseudomonadati</taxon>
        <taxon>Campylobacterota</taxon>
        <taxon>Epsilonproteobacteria</taxon>
        <taxon>Campylobacterales</taxon>
        <taxon>Sulfurimonadaceae</taxon>
        <taxon>Sulfurimonas</taxon>
    </lineage>
</organism>
<dbReference type="Proteomes" id="UP000593994">
    <property type="component" value="Chromosome"/>
</dbReference>
<dbReference type="InterPro" id="IPR023614">
    <property type="entry name" value="Porin_dom_sf"/>
</dbReference>
<dbReference type="EMBL" id="CP054492">
    <property type="protein sequence ID" value="QOY51900.1"/>
    <property type="molecule type" value="Genomic_DNA"/>
</dbReference>
<dbReference type="AlphaFoldDB" id="A0A7S7RMZ8"/>
<dbReference type="RefSeq" id="WP_194369481.1">
    <property type="nucleotide sequence ID" value="NZ_CP054492.1"/>
</dbReference>
<keyword evidence="1" id="KW-0732">Signal</keyword>
<accession>A0A7S7RMZ8</accession>
<evidence type="ECO:0000313" key="2">
    <source>
        <dbReference type="EMBL" id="QOY51900.1"/>
    </source>
</evidence>
<dbReference type="SUPFAM" id="SSF56935">
    <property type="entry name" value="Porins"/>
    <property type="match status" value="1"/>
</dbReference>
<name>A0A7S7RMZ8_9BACT</name>
<dbReference type="Gene3D" id="2.40.160.10">
    <property type="entry name" value="Porin"/>
    <property type="match status" value="1"/>
</dbReference>
<evidence type="ECO:0008006" key="4">
    <source>
        <dbReference type="Google" id="ProtNLM"/>
    </source>
</evidence>
<feature type="signal peptide" evidence="1">
    <location>
        <begin position="1"/>
        <end position="20"/>
    </location>
</feature>
<reference evidence="2 3" key="1">
    <citation type="submission" date="2020-05" db="EMBL/GenBank/DDBJ databases">
        <title>Sulfurimonas marisnigri, sp. nov., and Sulfurimonas baltica, sp. nov., manganese oxide reducing chemolithoautotrophs of the class Epsilonproteobacteria isolated from the pelagic redoxclines of the Black and Baltic Seas and emended description of the genus Sulfurimonas.</title>
        <authorList>
            <person name="Henkel J.V."/>
            <person name="Laudan C."/>
            <person name="Werner J."/>
            <person name="Neu T."/>
            <person name="Plewe S."/>
            <person name="Sproer C."/>
            <person name="Bunk B."/>
            <person name="Schulz-Vogt H.N."/>
        </authorList>
    </citation>
    <scope>NUCLEOTIDE SEQUENCE [LARGE SCALE GENOMIC DNA]</scope>
    <source>
        <strain evidence="2 3">GD2</strain>
    </source>
</reference>
<feature type="chain" id="PRO_5032793622" description="Porin" evidence="1">
    <location>
        <begin position="21"/>
        <end position="450"/>
    </location>
</feature>
<dbReference type="KEGG" id="sbal:HUE88_12490"/>
<proteinExistence type="predicted"/>
<evidence type="ECO:0000256" key="1">
    <source>
        <dbReference type="SAM" id="SignalP"/>
    </source>
</evidence>
<gene>
    <name evidence="2" type="ORF">HUE88_12490</name>
</gene>